<evidence type="ECO:0000256" key="1">
    <source>
        <dbReference type="ARBA" id="ARBA00023125"/>
    </source>
</evidence>
<gene>
    <name evidence="4" type="ORF">SAMN04489732_102259</name>
</gene>
<feature type="domain" description="HTH tetR-type" evidence="3">
    <location>
        <begin position="21"/>
        <end position="81"/>
    </location>
</feature>
<evidence type="ECO:0000256" key="2">
    <source>
        <dbReference type="PROSITE-ProRule" id="PRU00335"/>
    </source>
</evidence>
<evidence type="ECO:0000259" key="3">
    <source>
        <dbReference type="PROSITE" id="PS50977"/>
    </source>
</evidence>
<dbReference type="EMBL" id="FOEF01000002">
    <property type="protein sequence ID" value="SEO81520.1"/>
    <property type="molecule type" value="Genomic_DNA"/>
</dbReference>
<dbReference type="InterPro" id="IPR001647">
    <property type="entry name" value="HTH_TetR"/>
</dbReference>
<dbReference type="SUPFAM" id="SSF46689">
    <property type="entry name" value="Homeodomain-like"/>
    <property type="match status" value="1"/>
</dbReference>
<dbReference type="RefSeq" id="WP_091613582.1">
    <property type="nucleotide sequence ID" value="NZ_FOEF01000002.1"/>
</dbReference>
<dbReference type="InterPro" id="IPR041485">
    <property type="entry name" value="TetR_C_36"/>
</dbReference>
<dbReference type="Gene3D" id="1.10.357.10">
    <property type="entry name" value="Tetracycline Repressor, domain 2"/>
    <property type="match status" value="1"/>
</dbReference>
<dbReference type="PANTHER" id="PTHR30055:SF153">
    <property type="entry name" value="HTH-TYPE TRANSCRIPTIONAL REPRESSOR RV3405C"/>
    <property type="match status" value="1"/>
</dbReference>
<dbReference type="InterPro" id="IPR050109">
    <property type="entry name" value="HTH-type_TetR-like_transc_reg"/>
</dbReference>
<dbReference type="Pfam" id="PF18598">
    <property type="entry name" value="TetR_C_36"/>
    <property type="match status" value="1"/>
</dbReference>
<accession>A0A1H8SRX7</accession>
<dbReference type="Proteomes" id="UP000198582">
    <property type="component" value="Unassembled WGS sequence"/>
</dbReference>
<dbReference type="GO" id="GO:0003700">
    <property type="term" value="F:DNA-binding transcription factor activity"/>
    <property type="evidence" value="ECO:0007669"/>
    <property type="project" value="TreeGrafter"/>
</dbReference>
<dbReference type="Pfam" id="PF00440">
    <property type="entry name" value="TetR_N"/>
    <property type="match status" value="1"/>
</dbReference>
<dbReference type="AlphaFoldDB" id="A0A1H8SRX7"/>
<dbReference type="Gene3D" id="1.10.10.60">
    <property type="entry name" value="Homeodomain-like"/>
    <property type="match status" value="1"/>
</dbReference>
<dbReference type="GO" id="GO:0000976">
    <property type="term" value="F:transcription cis-regulatory region binding"/>
    <property type="evidence" value="ECO:0007669"/>
    <property type="project" value="TreeGrafter"/>
</dbReference>
<dbReference type="OrthoDB" id="6077212at2"/>
<reference evidence="5" key="1">
    <citation type="submission" date="2016-10" db="EMBL/GenBank/DDBJ databases">
        <authorList>
            <person name="Varghese N."/>
            <person name="Submissions S."/>
        </authorList>
    </citation>
    <scope>NUCLEOTIDE SEQUENCE [LARGE SCALE GENOMIC DNA]</scope>
    <source>
        <strain evidence="5">DSM 44993</strain>
    </source>
</reference>
<keyword evidence="5" id="KW-1185">Reference proteome</keyword>
<dbReference type="PRINTS" id="PR00455">
    <property type="entry name" value="HTHTETR"/>
</dbReference>
<dbReference type="PROSITE" id="PS50977">
    <property type="entry name" value="HTH_TETR_2"/>
    <property type="match status" value="1"/>
</dbReference>
<feature type="DNA-binding region" description="H-T-H motif" evidence="2">
    <location>
        <begin position="44"/>
        <end position="63"/>
    </location>
</feature>
<keyword evidence="1 2" id="KW-0238">DNA-binding</keyword>
<evidence type="ECO:0000313" key="5">
    <source>
        <dbReference type="Proteomes" id="UP000198582"/>
    </source>
</evidence>
<evidence type="ECO:0000313" key="4">
    <source>
        <dbReference type="EMBL" id="SEO81520.1"/>
    </source>
</evidence>
<protein>
    <submittedName>
        <fullName evidence="4">DNA-binding transcriptional regulator, AcrR family</fullName>
    </submittedName>
</protein>
<sequence>MTVDGTGEDLLRRARASELPDEGSERILGAALEQAEDFGLRRFTIDDVARRVGLSRVTIYRYFPKKDQLLNALLMHELRRFLTKVDEVVAKHPRPEDKLVEGLLFCLGFLRGHRLLNRLLRTEPELILPHLTTQAGGVVAAARAWIAGLIRAEIAADHLDLPDRDVDSAAELLVRVVLSLVLTPETVLPLDSPAERRRLAELYLTPIVRALRPHRDHAGS</sequence>
<proteinExistence type="predicted"/>
<dbReference type="InterPro" id="IPR009057">
    <property type="entry name" value="Homeodomain-like_sf"/>
</dbReference>
<dbReference type="PANTHER" id="PTHR30055">
    <property type="entry name" value="HTH-TYPE TRANSCRIPTIONAL REGULATOR RUTR"/>
    <property type="match status" value="1"/>
</dbReference>
<dbReference type="STRING" id="394193.SAMN04489732_102259"/>
<name>A0A1H8SRX7_9PSEU</name>
<organism evidence="4 5">
    <name type="scientific">Amycolatopsis saalfeldensis</name>
    <dbReference type="NCBI Taxonomy" id="394193"/>
    <lineage>
        <taxon>Bacteria</taxon>
        <taxon>Bacillati</taxon>
        <taxon>Actinomycetota</taxon>
        <taxon>Actinomycetes</taxon>
        <taxon>Pseudonocardiales</taxon>
        <taxon>Pseudonocardiaceae</taxon>
        <taxon>Amycolatopsis</taxon>
    </lineage>
</organism>